<dbReference type="Pfam" id="PF00001">
    <property type="entry name" value="7tm_1"/>
    <property type="match status" value="2"/>
</dbReference>
<evidence type="ECO:0000256" key="8">
    <source>
        <dbReference type="ARBA" id="ARBA00023170"/>
    </source>
</evidence>
<keyword evidence="2" id="KW-1003">Cell membrane</keyword>
<name>A0A8S9ZDJ4_9BILA</name>
<feature type="transmembrane region" description="Helical" evidence="10">
    <location>
        <begin position="670"/>
        <end position="690"/>
    </location>
</feature>
<feature type="transmembrane region" description="Helical" evidence="10">
    <location>
        <begin position="196"/>
        <end position="216"/>
    </location>
</feature>
<sequence>MYLAPPVSKTYKVATTIKINNASLLDISSYSMIEAHSTNDPSISIENNQLFSHSSQGVQHGPEIFLYGFILLVFIFVEYVLIPTATILGNFLVIVSVLRFKSLHSAINFLILGLAVADFLVALFVMPYAVYVYVQGGLWMLGPFMCNIYLSSDVACSTASIFLLALISLDRLLIVRYKAISQPIQYSRQAQNICRVVKLFVFVWVYSFCVASPIVLGFNEPPDGEDIKFECRFYNAYFSLLSSFVSFVFPCFVVIFVYARIIAALGRRERAAKLRKAQNLTLPRAYESHATVKAKIESDEAGEIVAGPAINMVMIALPSLNRQMKRYERHKRALEEADVILDDEEFSSVESLNDDVRILTNDFISEVQTSKTSSQPATLFEPTKRSFDSAGFINRFRLSFSDVLDTKNSYSISVKPDEVVPSIFQPRKRSSCDVGTIYSVGDSKRRKSGTVINSLFVRHPIRTRSNREIRDESDCQRRPLLFPLKEEEKIPRALHNLAENIIENNTNPNLHSLCRPAFSFPLVRHITLGKDFQMDHYLLSESKALGGDNIRTNEIILDHAGREKSLLIARMQESTISAIRRSSSAVELFTPQMDAESKSLRESKSLKSSNNQILEECKMKEDADHPTPLTSSVEEVKKLKIQGSRRDRQTSLRRKVYKSQRKEKRATKTLGIVVGTFLCCWVPFFSLNIINAVCFQLDLEMVRGYMNSFMNPVIYTIFNAEFRRAFKSLLLGRRPLTGRLPTFLFFLNHCSFLAASITTTTSITIASTSTASYKTTTAHICDRSWYRDLDKLQSLEMLETNQVGQQPTHPPQPASPRNVIFLQSTTLLSNKQHFI</sequence>
<dbReference type="OrthoDB" id="6358729at2759"/>
<keyword evidence="8" id="KW-0675">Receptor</keyword>
<dbReference type="GO" id="GO:0045202">
    <property type="term" value="C:synapse"/>
    <property type="evidence" value="ECO:0007669"/>
    <property type="project" value="GOC"/>
</dbReference>
<proteinExistence type="predicted"/>
<keyword evidence="3 10" id="KW-0812">Transmembrane</keyword>
<comment type="subcellular location">
    <subcellularLocation>
        <location evidence="1">Cell membrane</location>
        <topology evidence="1">Multi-pass membrane protein</topology>
    </subcellularLocation>
</comment>
<keyword evidence="13" id="KW-1185">Reference proteome</keyword>
<keyword evidence="5" id="KW-0297">G-protein coupled receptor</keyword>
<evidence type="ECO:0000256" key="10">
    <source>
        <dbReference type="SAM" id="Phobius"/>
    </source>
</evidence>
<feature type="transmembrane region" description="Helical" evidence="10">
    <location>
        <begin position="236"/>
        <end position="266"/>
    </location>
</feature>
<evidence type="ECO:0000256" key="6">
    <source>
        <dbReference type="ARBA" id="ARBA00023136"/>
    </source>
</evidence>
<dbReference type="SUPFAM" id="SSF81321">
    <property type="entry name" value="Family A G protein-coupled receptor-like"/>
    <property type="match status" value="1"/>
</dbReference>
<dbReference type="PRINTS" id="PR00237">
    <property type="entry name" value="GPCRRHODOPSN"/>
</dbReference>
<feature type="domain" description="G-protein coupled receptors family 1 profile" evidence="11">
    <location>
        <begin position="89"/>
        <end position="715"/>
    </location>
</feature>
<keyword evidence="6 10" id="KW-0472">Membrane</keyword>
<feature type="transmembrane region" description="Helical" evidence="10">
    <location>
        <begin position="109"/>
        <end position="134"/>
    </location>
</feature>
<dbReference type="AlphaFoldDB" id="A0A8S9ZDJ4"/>
<dbReference type="GO" id="GO:0004930">
    <property type="term" value="F:G protein-coupled receptor activity"/>
    <property type="evidence" value="ECO:0007669"/>
    <property type="project" value="UniProtKB-KW"/>
</dbReference>
<evidence type="ECO:0000256" key="5">
    <source>
        <dbReference type="ARBA" id="ARBA00023040"/>
    </source>
</evidence>
<dbReference type="Proteomes" id="UP000605970">
    <property type="component" value="Unassembled WGS sequence"/>
</dbReference>
<dbReference type="PANTHER" id="PTHR24248:SF125">
    <property type="entry name" value="DOPAMINE D2-LIKE RECEPTOR"/>
    <property type="match status" value="1"/>
</dbReference>
<evidence type="ECO:0000256" key="4">
    <source>
        <dbReference type="ARBA" id="ARBA00022989"/>
    </source>
</evidence>
<evidence type="ECO:0000313" key="13">
    <source>
        <dbReference type="Proteomes" id="UP000605970"/>
    </source>
</evidence>
<gene>
    <name evidence="12" type="ORF">Mgra_00009215</name>
</gene>
<dbReference type="InterPro" id="IPR017452">
    <property type="entry name" value="GPCR_Rhodpsn_7TM"/>
</dbReference>
<dbReference type="SMART" id="SM01381">
    <property type="entry name" value="7TM_GPCR_Srsx"/>
    <property type="match status" value="1"/>
</dbReference>
<evidence type="ECO:0000313" key="12">
    <source>
        <dbReference type="EMBL" id="KAF7629264.1"/>
    </source>
</evidence>
<evidence type="ECO:0000256" key="2">
    <source>
        <dbReference type="ARBA" id="ARBA00022475"/>
    </source>
</evidence>
<dbReference type="PROSITE" id="PS50262">
    <property type="entry name" value="G_PROTEIN_RECEP_F1_2"/>
    <property type="match status" value="1"/>
</dbReference>
<dbReference type="PANTHER" id="PTHR24248">
    <property type="entry name" value="ADRENERGIC RECEPTOR-RELATED G-PROTEIN COUPLED RECEPTOR"/>
    <property type="match status" value="1"/>
</dbReference>
<dbReference type="GO" id="GO:0005886">
    <property type="term" value="C:plasma membrane"/>
    <property type="evidence" value="ECO:0007669"/>
    <property type="project" value="UniProtKB-SubCell"/>
</dbReference>
<evidence type="ECO:0000256" key="7">
    <source>
        <dbReference type="ARBA" id="ARBA00023157"/>
    </source>
</evidence>
<feature type="transmembrane region" description="Helical" evidence="10">
    <location>
        <begin position="64"/>
        <end position="97"/>
    </location>
</feature>
<keyword evidence="7" id="KW-1015">Disulfide bond</keyword>
<dbReference type="GO" id="GO:0001591">
    <property type="term" value="F:dopamine neurotransmitter receptor activity, coupled via Gi/Go"/>
    <property type="evidence" value="ECO:0007669"/>
    <property type="project" value="TreeGrafter"/>
</dbReference>
<dbReference type="Gene3D" id="1.20.1070.10">
    <property type="entry name" value="Rhodopsin 7-helix transmembrane proteins"/>
    <property type="match status" value="2"/>
</dbReference>
<evidence type="ECO:0000256" key="9">
    <source>
        <dbReference type="ARBA" id="ARBA00023224"/>
    </source>
</evidence>
<comment type="caution">
    <text evidence="12">The sequence shown here is derived from an EMBL/GenBank/DDBJ whole genome shotgun (WGS) entry which is preliminary data.</text>
</comment>
<dbReference type="EMBL" id="JABEBT010000143">
    <property type="protein sequence ID" value="KAF7629264.1"/>
    <property type="molecule type" value="Genomic_DNA"/>
</dbReference>
<protein>
    <submittedName>
        <fullName evidence="12">G_PROTEIN_RECEP_F1_2 domain-containing protein</fullName>
    </submittedName>
</protein>
<evidence type="ECO:0000256" key="1">
    <source>
        <dbReference type="ARBA" id="ARBA00004651"/>
    </source>
</evidence>
<accession>A0A8S9ZDJ4</accession>
<reference evidence="12" key="1">
    <citation type="journal article" date="2020" name="Ecol. Evol.">
        <title>Genome structure and content of the rice root-knot nematode (Meloidogyne graminicola).</title>
        <authorList>
            <person name="Phan N.T."/>
            <person name="Danchin E.G.J."/>
            <person name="Klopp C."/>
            <person name="Perfus-Barbeoch L."/>
            <person name="Kozlowski D.K."/>
            <person name="Koutsovoulos G.D."/>
            <person name="Lopez-Roques C."/>
            <person name="Bouchez O."/>
            <person name="Zahm M."/>
            <person name="Besnard G."/>
            <person name="Bellafiore S."/>
        </authorList>
    </citation>
    <scope>NUCLEOTIDE SEQUENCE</scope>
    <source>
        <strain evidence="12">VN-18</strain>
    </source>
</reference>
<evidence type="ECO:0000259" key="11">
    <source>
        <dbReference type="PROSITE" id="PS50262"/>
    </source>
</evidence>
<keyword evidence="4 10" id="KW-1133">Transmembrane helix</keyword>
<organism evidence="12 13">
    <name type="scientific">Meloidogyne graminicola</name>
    <dbReference type="NCBI Taxonomy" id="189291"/>
    <lineage>
        <taxon>Eukaryota</taxon>
        <taxon>Metazoa</taxon>
        <taxon>Ecdysozoa</taxon>
        <taxon>Nematoda</taxon>
        <taxon>Chromadorea</taxon>
        <taxon>Rhabditida</taxon>
        <taxon>Tylenchina</taxon>
        <taxon>Tylenchomorpha</taxon>
        <taxon>Tylenchoidea</taxon>
        <taxon>Meloidogynidae</taxon>
        <taxon>Meloidogyninae</taxon>
        <taxon>Meloidogyne</taxon>
    </lineage>
</organism>
<keyword evidence="9" id="KW-0807">Transducer</keyword>
<feature type="transmembrane region" description="Helical" evidence="10">
    <location>
        <begin position="154"/>
        <end position="175"/>
    </location>
</feature>
<evidence type="ECO:0000256" key="3">
    <source>
        <dbReference type="ARBA" id="ARBA00022692"/>
    </source>
</evidence>
<dbReference type="InterPro" id="IPR000276">
    <property type="entry name" value="GPCR_Rhodpsn"/>
</dbReference>